<evidence type="ECO:0000256" key="4">
    <source>
        <dbReference type="ARBA" id="ARBA00022801"/>
    </source>
</evidence>
<evidence type="ECO:0000256" key="5">
    <source>
        <dbReference type="ARBA" id="ARBA00022807"/>
    </source>
</evidence>
<sequence length="245" mass="26738">MPHKVFTVLENNPEAMNYLAQELGLSPSLAFHDIYSLSEPSLLDLIPRPALGLLVTIPMTPAWARSREAEDVPLPEYSGVGPDEPVLWFEQTITHACGSIGLLHCLLNVSGENAAHILPGSELARIRAEALPKHRLERAKVLEDSQVLEDAHQRAAKLGQTVAPSEEEGHRLGNHFVAFVKGRDGHLYELEGSRKGPLDRGALADDEDVLSERALDLGLRRVMEIEKNDAGGDLRFSCIVLGPAA</sequence>
<dbReference type="Proteomes" id="UP000807469">
    <property type="component" value="Unassembled WGS sequence"/>
</dbReference>
<feature type="domain" description="UCH catalytic" evidence="8">
    <location>
        <begin position="5"/>
        <end position="243"/>
    </location>
</feature>
<evidence type="ECO:0000256" key="1">
    <source>
        <dbReference type="ARBA" id="ARBA00000707"/>
    </source>
</evidence>
<dbReference type="FunFam" id="3.40.532.10:FF:000008">
    <property type="entry name" value="Ubiquitin carboxyl-terminal hydrolase"/>
    <property type="match status" value="1"/>
</dbReference>
<organism evidence="9 10">
    <name type="scientific">Pholiota conissans</name>
    <dbReference type="NCBI Taxonomy" id="109636"/>
    <lineage>
        <taxon>Eukaryota</taxon>
        <taxon>Fungi</taxon>
        <taxon>Dikarya</taxon>
        <taxon>Basidiomycota</taxon>
        <taxon>Agaricomycotina</taxon>
        <taxon>Agaricomycetes</taxon>
        <taxon>Agaricomycetidae</taxon>
        <taxon>Agaricales</taxon>
        <taxon>Agaricineae</taxon>
        <taxon>Strophariaceae</taxon>
        <taxon>Pholiota</taxon>
    </lineage>
</organism>
<keyword evidence="5 7" id="KW-0788">Thiol protease</keyword>
<evidence type="ECO:0000313" key="9">
    <source>
        <dbReference type="EMBL" id="KAF9474502.1"/>
    </source>
</evidence>
<dbReference type="PRINTS" id="PR00707">
    <property type="entry name" value="UBCTHYDRLASE"/>
</dbReference>
<dbReference type="InterPro" id="IPR001578">
    <property type="entry name" value="Peptidase_C12_UCH"/>
</dbReference>
<dbReference type="Gene3D" id="3.40.532.10">
    <property type="entry name" value="Peptidase C12, ubiquitin carboxyl-terminal hydrolase"/>
    <property type="match status" value="1"/>
</dbReference>
<dbReference type="InterPro" id="IPR038765">
    <property type="entry name" value="Papain-like_cys_pep_sf"/>
</dbReference>
<dbReference type="AlphaFoldDB" id="A0A9P6CPZ3"/>
<gene>
    <name evidence="9" type="ORF">BDN70DRAFT_884759</name>
</gene>
<evidence type="ECO:0000256" key="6">
    <source>
        <dbReference type="PROSITE-ProRule" id="PRU01393"/>
    </source>
</evidence>
<dbReference type="GO" id="GO:0006511">
    <property type="term" value="P:ubiquitin-dependent protein catabolic process"/>
    <property type="evidence" value="ECO:0007669"/>
    <property type="project" value="UniProtKB-UniRule"/>
</dbReference>
<dbReference type="GO" id="GO:0005737">
    <property type="term" value="C:cytoplasm"/>
    <property type="evidence" value="ECO:0007669"/>
    <property type="project" value="TreeGrafter"/>
</dbReference>
<name>A0A9P6CPZ3_9AGAR</name>
<dbReference type="SUPFAM" id="SSF54001">
    <property type="entry name" value="Cysteine proteinases"/>
    <property type="match status" value="1"/>
</dbReference>
<keyword evidence="4 7" id="KW-0378">Hydrolase</keyword>
<keyword evidence="10" id="KW-1185">Reference proteome</keyword>
<evidence type="ECO:0000259" key="8">
    <source>
        <dbReference type="PROSITE" id="PS52048"/>
    </source>
</evidence>
<protein>
    <recommendedName>
        <fullName evidence="7">Ubiquitin carboxyl-terminal hydrolase</fullName>
        <ecNumber evidence="7">3.4.19.12</ecNumber>
    </recommendedName>
</protein>
<dbReference type="EMBL" id="MU155376">
    <property type="protein sequence ID" value="KAF9474502.1"/>
    <property type="molecule type" value="Genomic_DNA"/>
</dbReference>
<dbReference type="PANTHER" id="PTHR10589">
    <property type="entry name" value="UBIQUITIN CARBOXYL-TERMINAL HYDROLASE"/>
    <property type="match status" value="1"/>
</dbReference>
<comment type="caution">
    <text evidence="9">The sequence shown here is derived from an EMBL/GenBank/DDBJ whole genome shotgun (WGS) entry which is preliminary data.</text>
</comment>
<evidence type="ECO:0000313" key="10">
    <source>
        <dbReference type="Proteomes" id="UP000807469"/>
    </source>
</evidence>
<comment type="catalytic activity">
    <reaction evidence="1 7">
        <text>Thiol-dependent hydrolysis of ester, thioester, amide, peptide and isopeptide bonds formed by the C-terminal Gly of ubiquitin (a 76-residue protein attached to proteins as an intracellular targeting signal).</text>
        <dbReference type="EC" id="3.4.19.12"/>
    </reaction>
</comment>
<dbReference type="InterPro" id="IPR036959">
    <property type="entry name" value="Peptidase_C12_UCH_sf"/>
</dbReference>
<comment type="similarity">
    <text evidence="6 7">Belongs to the peptidase C12 family.</text>
</comment>
<dbReference type="OrthoDB" id="427186at2759"/>
<dbReference type="CDD" id="cd09616">
    <property type="entry name" value="Peptidase_C12_UCH_L1_L3"/>
    <property type="match status" value="1"/>
</dbReference>
<dbReference type="PANTHER" id="PTHR10589:SF41">
    <property type="entry name" value="UBIQUITIN CARBOXYL-TERMINAL HYDROLASE"/>
    <property type="match status" value="1"/>
</dbReference>
<dbReference type="EC" id="3.4.19.12" evidence="7"/>
<evidence type="ECO:0000256" key="2">
    <source>
        <dbReference type="ARBA" id="ARBA00022670"/>
    </source>
</evidence>
<reference evidence="9" key="1">
    <citation type="submission" date="2020-11" db="EMBL/GenBank/DDBJ databases">
        <authorList>
            <consortium name="DOE Joint Genome Institute"/>
            <person name="Ahrendt S."/>
            <person name="Riley R."/>
            <person name="Andreopoulos W."/>
            <person name="Labutti K."/>
            <person name="Pangilinan J."/>
            <person name="Ruiz-Duenas F.J."/>
            <person name="Barrasa J.M."/>
            <person name="Sanchez-Garcia M."/>
            <person name="Camarero S."/>
            <person name="Miyauchi S."/>
            <person name="Serrano A."/>
            <person name="Linde D."/>
            <person name="Babiker R."/>
            <person name="Drula E."/>
            <person name="Ayuso-Fernandez I."/>
            <person name="Pacheco R."/>
            <person name="Padilla G."/>
            <person name="Ferreira P."/>
            <person name="Barriuso J."/>
            <person name="Kellner H."/>
            <person name="Castanera R."/>
            <person name="Alfaro M."/>
            <person name="Ramirez L."/>
            <person name="Pisabarro A.G."/>
            <person name="Kuo A."/>
            <person name="Tritt A."/>
            <person name="Lipzen A."/>
            <person name="He G."/>
            <person name="Yan M."/>
            <person name="Ng V."/>
            <person name="Cullen D."/>
            <person name="Martin F."/>
            <person name="Rosso M.-N."/>
            <person name="Henrissat B."/>
            <person name="Hibbett D."/>
            <person name="Martinez A.T."/>
            <person name="Grigoriev I.V."/>
        </authorList>
    </citation>
    <scope>NUCLEOTIDE SEQUENCE</scope>
    <source>
        <strain evidence="9">CIRM-BRFM 674</strain>
    </source>
</reference>
<dbReference type="GO" id="GO:0004843">
    <property type="term" value="F:cysteine-type deubiquitinase activity"/>
    <property type="evidence" value="ECO:0007669"/>
    <property type="project" value="UniProtKB-EC"/>
</dbReference>
<proteinExistence type="inferred from homology"/>
<dbReference type="Pfam" id="PF01088">
    <property type="entry name" value="Peptidase_C12"/>
    <property type="match status" value="1"/>
</dbReference>
<comment type="caution">
    <text evidence="6">Lacks conserved residue(s) required for the propagation of feature annotation.</text>
</comment>
<evidence type="ECO:0000256" key="3">
    <source>
        <dbReference type="ARBA" id="ARBA00022786"/>
    </source>
</evidence>
<dbReference type="PROSITE" id="PS52048">
    <property type="entry name" value="UCH_DOMAIN"/>
    <property type="match status" value="1"/>
</dbReference>
<keyword evidence="2 7" id="KW-0645">Protease</keyword>
<dbReference type="GO" id="GO:0016579">
    <property type="term" value="P:protein deubiquitination"/>
    <property type="evidence" value="ECO:0007669"/>
    <property type="project" value="TreeGrafter"/>
</dbReference>
<keyword evidence="3 7" id="KW-0833">Ubl conjugation pathway</keyword>
<accession>A0A9P6CPZ3</accession>
<evidence type="ECO:0000256" key="7">
    <source>
        <dbReference type="RuleBase" id="RU361215"/>
    </source>
</evidence>